<feature type="non-terminal residue" evidence="2">
    <location>
        <position position="1"/>
    </location>
</feature>
<dbReference type="AlphaFoldDB" id="A0A5J4UXA0"/>
<protein>
    <submittedName>
        <fullName evidence="2">Uncharacterized protein</fullName>
    </submittedName>
</protein>
<proteinExistence type="predicted"/>
<dbReference type="EMBL" id="SNRW01011604">
    <property type="protein sequence ID" value="KAA6374937.1"/>
    <property type="molecule type" value="Genomic_DNA"/>
</dbReference>
<keyword evidence="1" id="KW-0472">Membrane</keyword>
<reference evidence="2 3" key="1">
    <citation type="submission" date="2019-03" db="EMBL/GenBank/DDBJ databases">
        <title>Single cell metagenomics reveals metabolic interactions within the superorganism composed of flagellate Streblomastix strix and complex community of Bacteroidetes bacteria on its surface.</title>
        <authorList>
            <person name="Treitli S.C."/>
            <person name="Kolisko M."/>
            <person name="Husnik F."/>
            <person name="Keeling P."/>
            <person name="Hampl V."/>
        </authorList>
    </citation>
    <scope>NUCLEOTIDE SEQUENCE [LARGE SCALE GENOMIC DNA]</scope>
    <source>
        <strain evidence="2">ST1C</strain>
    </source>
</reference>
<dbReference type="Proteomes" id="UP000324800">
    <property type="component" value="Unassembled WGS sequence"/>
</dbReference>
<evidence type="ECO:0000313" key="2">
    <source>
        <dbReference type="EMBL" id="KAA6374937.1"/>
    </source>
</evidence>
<organism evidence="2 3">
    <name type="scientific">Streblomastix strix</name>
    <dbReference type="NCBI Taxonomy" id="222440"/>
    <lineage>
        <taxon>Eukaryota</taxon>
        <taxon>Metamonada</taxon>
        <taxon>Preaxostyla</taxon>
        <taxon>Oxymonadida</taxon>
        <taxon>Streblomastigidae</taxon>
        <taxon>Streblomastix</taxon>
    </lineage>
</organism>
<keyword evidence="1" id="KW-1133">Transmembrane helix</keyword>
<evidence type="ECO:0000313" key="3">
    <source>
        <dbReference type="Proteomes" id="UP000324800"/>
    </source>
</evidence>
<accession>A0A5J4UXA0</accession>
<sequence>ASIAAQYPPFHVSANPKLYQTFELIEVPPSKIQFSIISYPGEFFLISLFYYPIPLIIIAIVSVTNPPSRIRNRALSFMEYNVGRLGLKEIIFADVQKFVPLKDTL</sequence>
<comment type="caution">
    <text evidence="2">The sequence shown here is derived from an EMBL/GenBank/DDBJ whole genome shotgun (WGS) entry which is preliminary data.</text>
</comment>
<keyword evidence="1" id="KW-0812">Transmembrane</keyword>
<evidence type="ECO:0000256" key="1">
    <source>
        <dbReference type="SAM" id="Phobius"/>
    </source>
</evidence>
<gene>
    <name evidence="2" type="ORF">EZS28_029535</name>
</gene>
<feature type="transmembrane region" description="Helical" evidence="1">
    <location>
        <begin position="43"/>
        <end position="63"/>
    </location>
</feature>
<name>A0A5J4UXA0_9EUKA</name>